<gene>
    <name evidence="1" type="ORF">FEM41_15830</name>
</gene>
<dbReference type="AlphaFoldDB" id="A0A4P8YJW1"/>
<dbReference type="OrthoDB" id="148878at2"/>
<sequence length="80" mass="8582">MKYCFAALAAVLLAGCTTESNSPQGNGPQAGMANPASVWCKEKGGVQVPIQSPQGVRTDCKLPNGEVLDEWALWRRDHPQ</sequence>
<dbReference type="InterPro" id="IPR005590">
    <property type="entry name" value="DUF333"/>
</dbReference>
<organism evidence="1 2">
    <name type="scientific">Jejubacter calystegiae</name>
    <dbReference type="NCBI Taxonomy" id="2579935"/>
    <lineage>
        <taxon>Bacteria</taxon>
        <taxon>Pseudomonadati</taxon>
        <taxon>Pseudomonadota</taxon>
        <taxon>Gammaproteobacteria</taxon>
        <taxon>Enterobacterales</taxon>
        <taxon>Enterobacteriaceae</taxon>
        <taxon>Jejubacter</taxon>
    </lineage>
</organism>
<dbReference type="PROSITE" id="PS51257">
    <property type="entry name" value="PROKAR_LIPOPROTEIN"/>
    <property type="match status" value="1"/>
</dbReference>
<name>A0A4P8YJW1_9ENTR</name>
<evidence type="ECO:0000313" key="2">
    <source>
        <dbReference type="Proteomes" id="UP000302163"/>
    </source>
</evidence>
<dbReference type="KEGG" id="izh:FEM41_15830"/>
<accession>A0A4P8YJW1</accession>
<dbReference type="Pfam" id="PF03891">
    <property type="entry name" value="DUF333"/>
    <property type="match status" value="1"/>
</dbReference>
<dbReference type="PANTHER" id="PTHR38008:SF2">
    <property type="entry name" value="HEMOLYSIN"/>
    <property type="match status" value="1"/>
</dbReference>
<dbReference type="RefSeq" id="WP_138097164.1">
    <property type="nucleotide sequence ID" value="NZ_CP040428.1"/>
</dbReference>
<proteinExistence type="predicted"/>
<evidence type="ECO:0000313" key="1">
    <source>
        <dbReference type="EMBL" id="QCT21010.1"/>
    </source>
</evidence>
<dbReference type="Proteomes" id="UP000302163">
    <property type="component" value="Chromosome"/>
</dbReference>
<dbReference type="EMBL" id="CP040428">
    <property type="protein sequence ID" value="QCT21010.1"/>
    <property type="molecule type" value="Genomic_DNA"/>
</dbReference>
<reference evidence="1 2" key="1">
    <citation type="submission" date="2019-05" db="EMBL/GenBank/DDBJ databases">
        <title>Complete genome sequence of Izhakiella calystegiae KSNA2, an endophyte isolated from beach morning glory (Calystegia soldanella).</title>
        <authorList>
            <person name="Jiang L."/>
            <person name="Jeong J.C."/>
            <person name="Kim C.Y."/>
            <person name="Kim D.H."/>
            <person name="Kim S.W."/>
            <person name="Lee j."/>
        </authorList>
    </citation>
    <scope>NUCLEOTIDE SEQUENCE [LARGE SCALE GENOMIC DNA]</scope>
    <source>
        <strain evidence="1 2">KSNA2</strain>
    </source>
</reference>
<keyword evidence="2" id="KW-1185">Reference proteome</keyword>
<protein>
    <submittedName>
        <fullName evidence="1">DUF333 domain-containing protein</fullName>
    </submittedName>
</protein>
<dbReference type="PANTHER" id="PTHR38008">
    <property type="entry name" value="HEMOLYSIN-RELATED"/>
    <property type="match status" value="1"/>
</dbReference>